<dbReference type="SUPFAM" id="SSF56784">
    <property type="entry name" value="HAD-like"/>
    <property type="match status" value="1"/>
</dbReference>
<reference evidence="1" key="1">
    <citation type="journal article" date="2014" name="Int. J. Syst. Evol. Microbiol.">
        <title>Complete genome sequence of Corynebacterium casei LMG S-19264T (=DSM 44701T), isolated from a smear-ripened cheese.</title>
        <authorList>
            <consortium name="US DOE Joint Genome Institute (JGI-PGF)"/>
            <person name="Walter F."/>
            <person name="Albersmeier A."/>
            <person name="Kalinowski J."/>
            <person name="Ruckert C."/>
        </authorList>
    </citation>
    <scope>NUCLEOTIDE SEQUENCE</scope>
    <source>
        <strain evidence="1">JCM 4391</strain>
    </source>
</reference>
<accession>A0A918HTW5</accession>
<organism evidence="1 2">
    <name type="scientific">Streptomyces lavendofoliae</name>
    <dbReference type="NCBI Taxonomy" id="67314"/>
    <lineage>
        <taxon>Bacteria</taxon>
        <taxon>Bacillati</taxon>
        <taxon>Actinomycetota</taxon>
        <taxon>Actinomycetes</taxon>
        <taxon>Kitasatosporales</taxon>
        <taxon>Streptomycetaceae</taxon>
        <taxon>Streptomyces</taxon>
    </lineage>
</organism>
<name>A0A918HTW5_9ACTN</name>
<reference evidence="1" key="2">
    <citation type="submission" date="2020-09" db="EMBL/GenBank/DDBJ databases">
        <authorList>
            <person name="Sun Q."/>
            <person name="Ohkuma M."/>
        </authorList>
    </citation>
    <scope>NUCLEOTIDE SEQUENCE</scope>
    <source>
        <strain evidence="1">JCM 4391</strain>
    </source>
</reference>
<dbReference type="Proteomes" id="UP000636661">
    <property type="component" value="Unassembled WGS sequence"/>
</dbReference>
<gene>
    <name evidence="1" type="ORF">GCM10010274_12620</name>
</gene>
<dbReference type="InterPro" id="IPR023214">
    <property type="entry name" value="HAD_sf"/>
</dbReference>
<dbReference type="Gene3D" id="3.40.50.1000">
    <property type="entry name" value="HAD superfamily/HAD-like"/>
    <property type="match status" value="1"/>
</dbReference>
<evidence type="ECO:0000313" key="2">
    <source>
        <dbReference type="Proteomes" id="UP000636661"/>
    </source>
</evidence>
<sequence length="122" mass="13153">MKIANRLCAELGVELDERVAYGDSMSDAEIFATVPVAVAINADHHLSGPATHADTGGDLREVHEPARHRRWFEDRAVTQPNENWGRNPGFPLSLRRVGHSCHAATTANAVDATASGTPSDSR</sequence>
<dbReference type="AlphaFoldDB" id="A0A918HTW5"/>
<dbReference type="InterPro" id="IPR036412">
    <property type="entry name" value="HAD-like_sf"/>
</dbReference>
<evidence type="ECO:0008006" key="3">
    <source>
        <dbReference type="Google" id="ProtNLM"/>
    </source>
</evidence>
<comment type="caution">
    <text evidence="1">The sequence shown here is derived from an EMBL/GenBank/DDBJ whole genome shotgun (WGS) entry which is preliminary data.</text>
</comment>
<evidence type="ECO:0000313" key="1">
    <source>
        <dbReference type="EMBL" id="GGU27462.1"/>
    </source>
</evidence>
<keyword evidence="2" id="KW-1185">Reference proteome</keyword>
<proteinExistence type="predicted"/>
<dbReference type="EMBL" id="BMTP01000003">
    <property type="protein sequence ID" value="GGU27462.1"/>
    <property type="molecule type" value="Genomic_DNA"/>
</dbReference>
<protein>
    <recommendedName>
        <fullName evidence="3">Hydrolase</fullName>
    </recommendedName>
</protein>